<accession>A0A6G1JT52</accession>
<gene>
    <name evidence="1" type="ORF">K504DRAFT_507994</name>
</gene>
<organism evidence="1 2">
    <name type="scientific">Pleomassaria siparia CBS 279.74</name>
    <dbReference type="NCBI Taxonomy" id="1314801"/>
    <lineage>
        <taxon>Eukaryota</taxon>
        <taxon>Fungi</taxon>
        <taxon>Dikarya</taxon>
        <taxon>Ascomycota</taxon>
        <taxon>Pezizomycotina</taxon>
        <taxon>Dothideomycetes</taxon>
        <taxon>Pleosporomycetidae</taxon>
        <taxon>Pleosporales</taxon>
        <taxon>Pleomassariaceae</taxon>
        <taxon>Pleomassaria</taxon>
    </lineage>
</organism>
<proteinExistence type="predicted"/>
<dbReference type="AlphaFoldDB" id="A0A6G1JT52"/>
<name>A0A6G1JT52_9PLEO</name>
<dbReference type="EMBL" id="MU005787">
    <property type="protein sequence ID" value="KAF2703425.1"/>
    <property type="molecule type" value="Genomic_DNA"/>
</dbReference>
<reference evidence="1" key="1">
    <citation type="journal article" date="2020" name="Stud. Mycol.">
        <title>101 Dothideomycetes genomes: a test case for predicting lifestyles and emergence of pathogens.</title>
        <authorList>
            <person name="Haridas S."/>
            <person name="Albert R."/>
            <person name="Binder M."/>
            <person name="Bloem J."/>
            <person name="Labutti K."/>
            <person name="Salamov A."/>
            <person name="Andreopoulos B."/>
            <person name="Baker S."/>
            <person name="Barry K."/>
            <person name="Bills G."/>
            <person name="Bluhm B."/>
            <person name="Cannon C."/>
            <person name="Castanera R."/>
            <person name="Culley D."/>
            <person name="Daum C."/>
            <person name="Ezra D."/>
            <person name="Gonzalez J."/>
            <person name="Henrissat B."/>
            <person name="Kuo A."/>
            <person name="Liang C."/>
            <person name="Lipzen A."/>
            <person name="Lutzoni F."/>
            <person name="Magnuson J."/>
            <person name="Mondo S."/>
            <person name="Nolan M."/>
            <person name="Ohm R."/>
            <person name="Pangilinan J."/>
            <person name="Park H.-J."/>
            <person name="Ramirez L."/>
            <person name="Alfaro M."/>
            <person name="Sun H."/>
            <person name="Tritt A."/>
            <person name="Yoshinaga Y."/>
            <person name="Zwiers L.-H."/>
            <person name="Turgeon B."/>
            <person name="Goodwin S."/>
            <person name="Spatafora J."/>
            <person name="Crous P."/>
            <person name="Grigoriev I."/>
        </authorList>
    </citation>
    <scope>NUCLEOTIDE SEQUENCE</scope>
    <source>
        <strain evidence="1">CBS 279.74</strain>
    </source>
</reference>
<keyword evidence="2" id="KW-1185">Reference proteome</keyword>
<protein>
    <submittedName>
        <fullName evidence="1">Uncharacterized protein</fullName>
    </submittedName>
</protein>
<evidence type="ECO:0000313" key="1">
    <source>
        <dbReference type="EMBL" id="KAF2703425.1"/>
    </source>
</evidence>
<evidence type="ECO:0000313" key="2">
    <source>
        <dbReference type="Proteomes" id="UP000799428"/>
    </source>
</evidence>
<dbReference type="Proteomes" id="UP000799428">
    <property type="component" value="Unassembled WGS sequence"/>
</dbReference>
<sequence>MGGSGPRDTHSCQLHALPSRSLSPDILLIRGVEFLSCVHCAFRLSPFAFHHRLVAGCSLRPELARIGSGPTFLPPLHPPSPVPVQTTPSRLSCSIIRAPSAAASIPSLSSPSPAALLLILTPQRATPISPAR</sequence>